<feature type="region of interest" description="Disordered" evidence="3">
    <location>
        <begin position="120"/>
        <end position="158"/>
    </location>
</feature>
<dbReference type="InterPro" id="IPR022893">
    <property type="entry name" value="Shikimate_DH_fam"/>
</dbReference>
<dbReference type="SUPFAM" id="SSF51735">
    <property type="entry name" value="NAD(P)-binding Rossmann-fold domains"/>
    <property type="match status" value="1"/>
</dbReference>
<feature type="domain" description="Shikimate dehydrogenase substrate binding N-terminal" evidence="4">
    <location>
        <begin position="7"/>
        <end position="89"/>
    </location>
</feature>
<dbReference type="EC" id="1.1.1.25" evidence="5"/>
<dbReference type="EMBL" id="JABBYC010000022">
    <property type="protein sequence ID" value="MBL0887121.1"/>
    <property type="molecule type" value="Genomic_DNA"/>
</dbReference>
<dbReference type="RefSeq" id="WP_201847820.1">
    <property type="nucleotide sequence ID" value="NZ_JABBYC010000022.1"/>
</dbReference>
<evidence type="ECO:0000256" key="1">
    <source>
        <dbReference type="ARBA" id="ARBA00004871"/>
    </source>
</evidence>
<dbReference type="Gene3D" id="3.40.50.720">
    <property type="entry name" value="NAD(P)-binding Rossmann-like Domain"/>
    <property type="match status" value="1"/>
</dbReference>
<comment type="caution">
    <text evidence="5">The sequence shown here is derived from an EMBL/GenBank/DDBJ whole genome shotgun (WGS) entry which is preliminary data.</text>
</comment>
<dbReference type="PANTHER" id="PTHR21089">
    <property type="entry name" value="SHIKIMATE DEHYDROGENASE"/>
    <property type="match status" value="1"/>
</dbReference>
<evidence type="ECO:0000313" key="5">
    <source>
        <dbReference type="EMBL" id="MBL0887121.1"/>
    </source>
</evidence>
<feature type="region of interest" description="Disordered" evidence="3">
    <location>
        <begin position="308"/>
        <end position="341"/>
    </location>
</feature>
<organism evidence="5 6">
    <name type="scientific">Myceligenerans indicum</name>
    <dbReference type="NCBI Taxonomy" id="2593663"/>
    <lineage>
        <taxon>Bacteria</taxon>
        <taxon>Bacillati</taxon>
        <taxon>Actinomycetota</taxon>
        <taxon>Actinomycetes</taxon>
        <taxon>Micrococcales</taxon>
        <taxon>Promicromonosporaceae</taxon>
        <taxon>Myceligenerans</taxon>
    </lineage>
</organism>
<keyword evidence="2" id="KW-0057">Aromatic amino acid biosynthesis</keyword>
<dbReference type="Gene3D" id="3.40.50.10860">
    <property type="entry name" value="Leucine Dehydrogenase, chain A, domain 1"/>
    <property type="match status" value="1"/>
</dbReference>
<comment type="pathway">
    <text evidence="1">Metabolic intermediate biosynthesis; chorismate biosynthesis; chorismate from D-erythrose 4-phosphate and phosphoenolpyruvate: step 4/7.</text>
</comment>
<evidence type="ECO:0000259" key="4">
    <source>
        <dbReference type="Pfam" id="PF08501"/>
    </source>
</evidence>
<name>A0ABS1LLL0_9MICO</name>
<keyword evidence="2" id="KW-0028">Amino-acid biosynthesis</keyword>
<reference evidence="5 6" key="1">
    <citation type="journal article" date="2021" name="Arch. Microbiol.">
        <title>Myceligenerans indicum sp. nov., an actinobacterium isolated from mangrove sediment of Sundarbans, India.</title>
        <authorList>
            <person name="Asha K."/>
            <person name="Bhadury P."/>
        </authorList>
    </citation>
    <scope>NUCLEOTIDE SEQUENCE [LARGE SCALE GENOMIC DNA]</scope>
    <source>
        <strain evidence="5 6">I2</strain>
    </source>
</reference>
<dbReference type="Proteomes" id="UP000675409">
    <property type="component" value="Unassembled WGS sequence"/>
</dbReference>
<dbReference type="Pfam" id="PF08501">
    <property type="entry name" value="Shikimate_dh_N"/>
    <property type="match status" value="1"/>
</dbReference>
<dbReference type="PANTHER" id="PTHR21089:SF1">
    <property type="entry name" value="BIFUNCTIONAL 3-DEHYDROQUINATE DEHYDRATASE_SHIKIMATE DEHYDROGENASE, CHLOROPLASTIC"/>
    <property type="match status" value="1"/>
</dbReference>
<dbReference type="InterPro" id="IPR046346">
    <property type="entry name" value="Aminoacid_DH-like_N_sf"/>
</dbReference>
<keyword evidence="5" id="KW-0560">Oxidoreductase</keyword>
<dbReference type="InterPro" id="IPR036291">
    <property type="entry name" value="NAD(P)-bd_dom_sf"/>
</dbReference>
<dbReference type="InterPro" id="IPR013708">
    <property type="entry name" value="Shikimate_DH-bd_N"/>
</dbReference>
<sequence>MDVRAAVLGHPIAHSLSPALHAAAYRALGLDDWDYGRHDVDEDGLRTFLAGLDRGWAGLSLTMPLKHRALELVDHLEPLAAAVGAVNTVLVAPAGPPGASGAVTLTGTNTDVYGLVQALREGLGTPPPGNASGTDGSGTDGSGTEASGTDASGTETPGAEVTSAVVLGGGATAASALAALAQLGCVSPRVLVRSLDRVGQLRAAIARMGITPDVAEADLSGADGQVPRALAAADVVVSTLPPRAADQLAAVVRDRPGHPRGVLLDVAYDPRPTALHTAWTASGGVAVPGERMLLHQAVEQVRLMTGRDGVNRTVNDRANGGHDGANDGAPDGAHRDAPDGVSNDVLAAMDAALAAALDM</sequence>
<gene>
    <name evidence="5" type="ORF">HGK34_12670</name>
</gene>
<dbReference type="SUPFAM" id="SSF53223">
    <property type="entry name" value="Aminoacid dehydrogenase-like, N-terminal domain"/>
    <property type="match status" value="1"/>
</dbReference>
<accession>A0ABS1LLL0</accession>
<proteinExistence type="predicted"/>
<dbReference type="NCBIfam" id="NF001311">
    <property type="entry name" value="PRK00258.1-3"/>
    <property type="match status" value="1"/>
</dbReference>
<evidence type="ECO:0000256" key="3">
    <source>
        <dbReference type="SAM" id="MobiDB-lite"/>
    </source>
</evidence>
<dbReference type="GO" id="GO:0004764">
    <property type="term" value="F:shikimate 3-dehydrogenase (NADP+) activity"/>
    <property type="evidence" value="ECO:0007669"/>
    <property type="project" value="UniProtKB-EC"/>
</dbReference>
<keyword evidence="6" id="KW-1185">Reference proteome</keyword>
<evidence type="ECO:0000256" key="2">
    <source>
        <dbReference type="ARBA" id="ARBA00023141"/>
    </source>
</evidence>
<protein>
    <submittedName>
        <fullName evidence="5">Shikimate dehydrogenase</fullName>
        <ecNumber evidence="5">1.1.1.25</ecNumber>
    </submittedName>
</protein>
<evidence type="ECO:0000313" key="6">
    <source>
        <dbReference type="Proteomes" id="UP000675409"/>
    </source>
</evidence>